<dbReference type="Proteomes" id="UP000091857">
    <property type="component" value="Chromosome 3"/>
</dbReference>
<protein>
    <submittedName>
        <fullName evidence="1">Uncharacterized protein</fullName>
    </submittedName>
</protein>
<organism evidence="1 2">
    <name type="scientific">Manihot esculenta</name>
    <name type="common">Cassava</name>
    <name type="synonym">Jatropha manihot</name>
    <dbReference type="NCBI Taxonomy" id="3983"/>
    <lineage>
        <taxon>Eukaryota</taxon>
        <taxon>Viridiplantae</taxon>
        <taxon>Streptophyta</taxon>
        <taxon>Embryophyta</taxon>
        <taxon>Tracheophyta</taxon>
        <taxon>Spermatophyta</taxon>
        <taxon>Magnoliopsida</taxon>
        <taxon>eudicotyledons</taxon>
        <taxon>Gunneridae</taxon>
        <taxon>Pentapetalae</taxon>
        <taxon>rosids</taxon>
        <taxon>fabids</taxon>
        <taxon>Malpighiales</taxon>
        <taxon>Euphorbiaceae</taxon>
        <taxon>Crotonoideae</taxon>
        <taxon>Manihoteae</taxon>
        <taxon>Manihot</taxon>
    </lineage>
</organism>
<keyword evidence="2" id="KW-1185">Reference proteome</keyword>
<gene>
    <name evidence="1" type="ORF">MANES_03G034901v8</name>
</gene>
<evidence type="ECO:0000313" key="2">
    <source>
        <dbReference type="Proteomes" id="UP000091857"/>
    </source>
</evidence>
<name>A0ACB7HZL1_MANES</name>
<proteinExistence type="predicted"/>
<dbReference type="EMBL" id="CM004389">
    <property type="protein sequence ID" value="KAG8657048.1"/>
    <property type="molecule type" value="Genomic_DNA"/>
</dbReference>
<accession>A0ACB7HZL1</accession>
<reference evidence="2" key="1">
    <citation type="journal article" date="2016" name="Nat. Biotechnol.">
        <title>Sequencing wild and cultivated cassava and related species reveals extensive interspecific hybridization and genetic diversity.</title>
        <authorList>
            <person name="Bredeson J.V."/>
            <person name="Lyons J.B."/>
            <person name="Prochnik S.E."/>
            <person name="Wu G.A."/>
            <person name="Ha C.M."/>
            <person name="Edsinger-Gonzales E."/>
            <person name="Grimwood J."/>
            <person name="Schmutz J."/>
            <person name="Rabbi I.Y."/>
            <person name="Egesi C."/>
            <person name="Nauluvula P."/>
            <person name="Lebot V."/>
            <person name="Ndunguru J."/>
            <person name="Mkamilo G."/>
            <person name="Bart R.S."/>
            <person name="Setter T.L."/>
            <person name="Gleadow R.M."/>
            <person name="Kulakow P."/>
            <person name="Ferguson M.E."/>
            <person name="Rounsley S."/>
            <person name="Rokhsar D.S."/>
        </authorList>
    </citation>
    <scope>NUCLEOTIDE SEQUENCE [LARGE SCALE GENOMIC DNA]</scope>
    <source>
        <strain evidence="2">cv. AM560-2</strain>
    </source>
</reference>
<comment type="caution">
    <text evidence="1">The sequence shown here is derived from an EMBL/GenBank/DDBJ whole genome shotgun (WGS) entry which is preliminary data.</text>
</comment>
<sequence length="534" mass="59541">MASSSKPIPFIEENYGLAFHQSMQQLVDEIHKETLNLSHFINVFYRLMQSKVDPPIETIWIYSALSFRSRKKANQDLSDHILIVKELFQLISRCSGPCSASKSIALLAPVVFQVYNLVVELLGKDLGARRVKKAAKEAKSLIGEIIGYVSVCCGKDVSKESDSNLSVSFLDLASLWIDGNDGFKGFLPLTSDEIYKEISVGGSTVANLAGVVISEVFLLKLCLDLRIGNRGEALEKELRSWIVGSITGLQSFYFFDCLICYFSQCILLDLLLLDLLLLTIISSEDESFLRRILYDAAILVEYSFLSPEKAVNITANHVRDLAVKRLIITHEALELFRKSGDQKRAIAYSSSFSNSGFRTQIIQYITSQVGIGEEASRLKGASPKALIKFLLNLDGQGIRLFDDTISKFHAKLAFDDSKSDYEQLAFKPGGKKADADLFYIDNKGEEENLGEDDKEVNESMSNAFIASAQRMRLMENGGKKRKEERNARKKKKIKLLKHTLSDTSDSDEERSTSASDDDSGSESEVENPTSDEDV</sequence>
<evidence type="ECO:0000313" key="1">
    <source>
        <dbReference type="EMBL" id="KAG8657048.1"/>
    </source>
</evidence>